<dbReference type="PANTHER" id="PTHR33545">
    <property type="entry name" value="UPF0750 MEMBRANE PROTEIN YITT-RELATED"/>
    <property type="match status" value="1"/>
</dbReference>
<organism evidence="7 8">
    <name type="scientific">Hasllibacter halocynthiae</name>
    <dbReference type="NCBI Taxonomy" id="595589"/>
    <lineage>
        <taxon>Bacteria</taxon>
        <taxon>Pseudomonadati</taxon>
        <taxon>Pseudomonadota</taxon>
        <taxon>Alphaproteobacteria</taxon>
        <taxon>Rhodobacterales</taxon>
        <taxon>Roseobacteraceae</taxon>
        <taxon>Hasllibacter</taxon>
    </lineage>
</organism>
<evidence type="ECO:0000313" key="7">
    <source>
        <dbReference type="EMBL" id="PRY95255.1"/>
    </source>
</evidence>
<dbReference type="AlphaFoldDB" id="A0A2T0X8L9"/>
<feature type="transmembrane region" description="Helical" evidence="6">
    <location>
        <begin position="172"/>
        <end position="190"/>
    </location>
</feature>
<sequence>MSEPARHTPIENAQGLVCGTMLVGLAVSLLLHLGLVTGQVAGVAALTSYVTGWSYGAVFFALNLPFYVFGWAKMGARFTLISLACVATVSLLTEWLPAVIPFGAVDPWAGSVWFGVMAGFGFIAIFRHGASMGGVGIVALWLQDATGFRAGWTQLIVDAGVFAAAFAILDPMLVLVSLPGTIILNLIIALNHRRDRYVAR</sequence>
<evidence type="ECO:0000256" key="6">
    <source>
        <dbReference type="SAM" id="Phobius"/>
    </source>
</evidence>
<dbReference type="InterPro" id="IPR051461">
    <property type="entry name" value="UPF0750_membrane"/>
</dbReference>
<evidence type="ECO:0000256" key="3">
    <source>
        <dbReference type="ARBA" id="ARBA00022692"/>
    </source>
</evidence>
<keyword evidence="8" id="KW-1185">Reference proteome</keyword>
<feature type="transmembrane region" description="Helical" evidence="6">
    <location>
        <begin position="53"/>
        <end position="71"/>
    </location>
</feature>
<dbReference type="RefSeq" id="WP_170073273.1">
    <property type="nucleotide sequence ID" value="NZ_PVTT01000001.1"/>
</dbReference>
<comment type="subcellular location">
    <subcellularLocation>
        <location evidence="1">Cell membrane</location>
        <topology evidence="1">Multi-pass membrane protein</topology>
    </subcellularLocation>
</comment>
<dbReference type="PANTHER" id="PTHR33545:SF5">
    <property type="entry name" value="UPF0750 MEMBRANE PROTEIN YITT"/>
    <property type="match status" value="1"/>
</dbReference>
<keyword evidence="5 6" id="KW-0472">Membrane</keyword>
<evidence type="ECO:0000256" key="1">
    <source>
        <dbReference type="ARBA" id="ARBA00004651"/>
    </source>
</evidence>
<keyword evidence="3 6" id="KW-0812">Transmembrane</keyword>
<feature type="transmembrane region" description="Helical" evidence="6">
    <location>
        <begin position="78"/>
        <end position="96"/>
    </location>
</feature>
<protein>
    <submittedName>
        <fullName evidence="7">Putative 5xTM membrane YitT family protein</fullName>
    </submittedName>
</protein>
<feature type="transmembrane region" description="Helical" evidence="6">
    <location>
        <begin position="12"/>
        <end position="33"/>
    </location>
</feature>
<evidence type="ECO:0000313" key="8">
    <source>
        <dbReference type="Proteomes" id="UP000238801"/>
    </source>
</evidence>
<reference evidence="7 8" key="1">
    <citation type="submission" date="2018-03" db="EMBL/GenBank/DDBJ databases">
        <title>Genomic Encyclopedia of Archaeal and Bacterial Type Strains, Phase II (KMG-II): from individual species to whole genera.</title>
        <authorList>
            <person name="Goeker M."/>
        </authorList>
    </citation>
    <scope>NUCLEOTIDE SEQUENCE [LARGE SCALE GENOMIC DNA]</scope>
    <source>
        <strain evidence="7 8">DSM 29318</strain>
    </source>
</reference>
<accession>A0A2T0X8L9</accession>
<dbReference type="GO" id="GO:0005886">
    <property type="term" value="C:plasma membrane"/>
    <property type="evidence" value="ECO:0007669"/>
    <property type="project" value="UniProtKB-SubCell"/>
</dbReference>
<keyword evidence="4 6" id="KW-1133">Transmembrane helix</keyword>
<evidence type="ECO:0000256" key="2">
    <source>
        <dbReference type="ARBA" id="ARBA00022475"/>
    </source>
</evidence>
<dbReference type="Proteomes" id="UP000238801">
    <property type="component" value="Unassembled WGS sequence"/>
</dbReference>
<name>A0A2T0X8L9_9RHOB</name>
<feature type="transmembrane region" description="Helical" evidence="6">
    <location>
        <begin position="147"/>
        <end position="166"/>
    </location>
</feature>
<dbReference type="EMBL" id="PVTT01000001">
    <property type="protein sequence ID" value="PRY95255.1"/>
    <property type="molecule type" value="Genomic_DNA"/>
</dbReference>
<dbReference type="InterPro" id="IPR003740">
    <property type="entry name" value="YitT"/>
</dbReference>
<dbReference type="Pfam" id="PF02588">
    <property type="entry name" value="YitT_membrane"/>
    <property type="match status" value="1"/>
</dbReference>
<proteinExistence type="predicted"/>
<evidence type="ECO:0000256" key="4">
    <source>
        <dbReference type="ARBA" id="ARBA00022989"/>
    </source>
</evidence>
<keyword evidence="2" id="KW-1003">Cell membrane</keyword>
<evidence type="ECO:0000256" key="5">
    <source>
        <dbReference type="ARBA" id="ARBA00023136"/>
    </source>
</evidence>
<comment type="caution">
    <text evidence="7">The sequence shown here is derived from an EMBL/GenBank/DDBJ whole genome shotgun (WGS) entry which is preliminary data.</text>
</comment>
<gene>
    <name evidence="7" type="ORF">BCF33_0872</name>
</gene>